<evidence type="ECO:0000259" key="12">
    <source>
        <dbReference type="PROSITE" id="PS51195"/>
    </source>
</evidence>
<dbReference type="Pfam" id="PF00271">
    <property type="entry name" value="Helicase_C"/>
    <property type="match status" value="1"/>
</dbReference>
<feature type="domain" description="DEAD-box RNA helicase Q" evidence="12">
    <location>
        <begin position="124"/>
        <end position="152"/>
    </location>
</feature>
<proteinExistence type="inferred from homology"/>
<feature type="domain" description="Helicase ATP-binding" evidence="10">
    <location>
        <begin position="155"/>
        <end position="352"/>
    </location>
</feature>
<dbReference type="GO" id="GO:0003676">
    <property type="term" value="F:nucleic acid binding"/>
    <property type="evidence" value="ECO:0007669"/>
    <property type="project" value="InterPro"/>
</dbReference>
<dbReference type="PROSITE" id="PS51194">
    <property type="entry name" value="HELICASE_CTER"/>
    <property type="match status" value="1"/>
</dbReference>
<comment type="catalytic activity">
    <reaction evidence="6">
        <text>ATP + H2O = ADP + phosphate + H(+)</text>
        <dbReference type="Rhea" id="RHEA:13065"/>
        <dbReference type="ChEBI" id="CHEBI:15377"/>
        <dbReference type="ChEBI" id="CHEBI:15378"/>
        <dbReference type="ChEBI" id="CHEBI:30616"/>
        <dbReference type="ChEBI" id="CHEBI:43474"/>
        <dbReference type="ChEBI" id="CHEBI:456216"/>
        <dbReference type="EC" id="3.6.4.13"/>
    </reaction>
</comment>
<dbReference type="InterPro" id="IPR001650">
    <property type="entry name" value="Helicase_C-like"/>
</dbReference>
<evidence type="ECO:0000313" key="13">
    <source>
        <dbReference type="EMBL" id="KEF57899.1"/>
    </source>
</evidence>
<feature type="domain" description="Helicase C-terminal" evidence="11">
    <location>
        <begin position="380"/>
        <end position="528"/>
    </location>
</feature>
<dbReference type="SUPFAM" id="SSF52540">
    <property type="entry name" value="P-loop containing nucleoside triphosphate hydrolases"/>
    <property type="match status" value="2"/>
</dbReference>
<evidence type="ECO:0000256" key="2">
    <source>
        <dbReference type="ARBA" id="ARBA00022741"/>
    </source>
</evidence>
<evidence type="ECO:0000256" key="9">
    <source>
        <dbReference type="SAM" id="MobiDB-lite"/>
    </source>
</evidence>
<accession>A0A072PCT6</accession>
<dbReference type="InterPro" id="IPR014014">
    <property type="entry name" value="RNA_helicase_DEAD_Q_motif"/>
</dbReference>
<keyword evidence="2 8" id="KW-0547">Nucleotide-binding</keyword>
<sequence>MNEEARQVAHLQGWVEPKAYNYDNDLVSENPATNGTNHCDVINEDGDNANSGGQGDQSGHCHKWAHDAGRYEWKEEFGDVGPRSEKLEEELFNGKYINRAGEKFKNLTTVKVIVESEERPKPINNFTQAGIHPILVENIQRCGYETPTPIQAYTIPAVITGHDMIGVAQTGSGKTAAFLIPCISKLMGKVKKLAARRPNLAVDFDVARERVRAEPLILIVAPTRELCCQIFDEARRLCYRSMLRPCVAYGGGPMRDQIAQLNLGCDLLVATPGRLLDFMGRPEVLSLSRVRYTIIDEADELLHDDWEQEMTKIMSGGDANTDGDHRYLLFSATFPKRLKKLAAKFLANDHVHVSIGRTGSVHCNVKQQIIWAEPNAKHQALYDLLISMPPSRTLVFVRSKKTADFVDDYLFNLGLPSTSIHSDRLQIEREDALRSFKTGDSPILVATGVSARGLDVKHVMHVINFDLPLYEHDGTNEFVHRIGRTARIGNEGLATSFYNDKDSAMGPFITKILMETGQAVPEFLEQYKPNGDLDFDEDDPDVDEDNEGAALHGNDDAWGGGEDNNAVGVSEPAWGANNSAHQEAWGTTNEAATAAW</sequence>
<feature type="region of interest" description="Disordered" evidence="9">
    <location>
        <begin position="528"/>
        <end position="596"/>
    </location>
</feature>
<dbReference type="GO" id="GO:0005524">
    <property type="term" value="F:ATP binding"/>
    <property type="evidence" value="ECO:0007669"/>
    <property type="project" value="UniProtKB-KW"/>
</dbReference>
<dbReference type="VEuPathDB" id="FungiDB:A1O9_05821"/>
<dbReference type="Proteomes" id="UP000027920">
    <property type="component" value="Unassembled WGS sequence"/>
</dbReference>
<protein>
    <recommendedName>
        <fullName evidence="1">RNA helicase</fullName>
        <ecNumber evidence="1">3.6.4.13</ecNumber>
    </recommendedName>
</protein>
<keyword evidence="4 8" id="KW-0347">Helicase</keyword>
<evidence type="ECO:0000256" key="7">
    <source>
        <dbReference type="PROSITE-ProRule" id="PRU00552"/>
    </source>
</evidence>
<dbReference type="SMART" id="SM00490">
    <property type="entry name" value="HELICc"/>
    <property type="match status" value="1"/>
</dbReference>
<comment type="caution">
    <text evidence="13">The sequence shown here is derived from an EMBL/GenBank/DDBJ whole genome shotgun (WGS) entry which is preliminary data.</text>
</comment>
<dbReference type="OrthoDB" id="196131at2759"/>
<dbReference type="InterPro" id="IPR014001">
    <property type="entry name" value="Helicase_ATP-bd"/>
</dbReference>
<evidence type="ECO:0000256" key="3">
    <source>
        <dbReference type="ARBA" id="ARBA00022801"/>
    </source>
</evidence>
<feature type="compositionally biased region" description="Acidic residues" evidence="9">
    <location>
        <begin position="533"/>
        <end position="547"/>
    </location>
</feature>
<dbReference type="InterPro" id="IPR027417">
    <property type="entry name" value="P-loop_NTPase"/>
</dbReference>
<keyword evidence="3 8" id="KW-0378">Hydrolase</keyword>
<organism evidence="13 14">
    <name type="scientific">Exophiala aquamarina CBS 119918</name>
    <dbReference type="NCBI Taxonomy" id="1182545"/>
    <lineage>
        <taxon>Eukaryota</taxon>
        <taxon>Fungi</taxon>
        <taxon>Dikarya</taxon>
        <taxon>Ascomycota</taxon>
        <taxon>Pezizomycotina</taxon>
        <taxon>Eurotiomycetes</taxon>
        <taxon>Chaetothyriomycetidae</taxon>
        <taxon>Chaetothyriales</taxon>
        <taxon>Herpotrichiellaceae</taxon>
        <taxon>Exophiala</taxon>
    </lineage>
</organism>
<dbReference type="GO" id="GO:0016787">
    <property type="term" value="F:hydrolase activity"/>
    <property type="evidence" value="ECO:0007669"/>
    <property type="project" value="UniProtKB-KW"/>
</dbReference>
<dbReference type="PANTHER" id="PTHR47958">
    <property type="entry name" value="ATP-DEPENDENT RNA HELICASE DBP3"/>
    <property type="match status" value="1"/>
</dbReference>
<dbReference type="EC" id="3.6.4.13" evidence="1"/>
<dbReference type="CDD" id="cd18787">
    <property type="entry name" value="SF2_C_DEAD"/>
    <property type="match status" value="1"/>
</dbReference>
<dbReference type="Pfam" id="PF00270">
    <property type="entry name" value="DEAD"/>
    <property type="match status" value="1"/>
</dbReference>
<dbReference type="InterPro" id="IPR000629">
    <property type="entry name" value="RNA-helicase_DEAD-box_CS"/>
</dbReference>
<feature type="short sequence motif" description="Q motif" evidence="7">
    <location>
        <begin position="124"/>
        <end position="152"/>
    </location>
</feature>
<dbReference type="HOGENOM" id="CLU_003041_1_5_1"/>
<dbReference type="Gene3D" id="3.40.50.300">
    <property type="entry name" value="P-loop containing nucleotide triphosphate hydrolases"/>
    <property type="match status" value="2"/>
</dbReference>
<evidence type="ECO:0000259" key="10">
    <source>
        <dbReference type="PROSITE" id="PS51192"/>
    </source>
</evidence>
<keyword evidence="5 8" id="KW-0067">ATP-binding</keyword>
<name>A0A072PCT6_9EURO</name>
<evidence type="ECO:0000259" key="11">
    <source>
        <dbReference type="PROSITE" id="PS51194"/>
    </source>
</evidence>
<evidence type="ECO:0000313" key="14">
    <source>
        <dbReference type="Proteomes" id="UP000027920"/>
    </source>
</evidence>
<dbReference type="AlphaFoldDB" id="A0A072PCT6"/>
<dbReference type="GO" id="GO:0003724">
    <property type="term" value="F:RNA helicase activity"/>
    <property type="evidence" value="ECO:0007669"/>
    <property type="project" value="UniProtKB-EC"/>
</dbReference>
<dbReference type="PROSITE" id="PS00039">
    <property type="entry name" value="DEAD_ATP_HELICASE"/>
    <property type="match status" value="1"/>
</dbReference>
<dbReference type="STRING" id="1182545.A0A072PCT6"/>
<feature type="region of interest" description="Disordered" evidence="9">
    <location>
        <begin position="29"/>
        <end position="61"/>
    </location>
</feature>
<dbReference type="SMART" id="SM00487">
    <property type="entry name" value="DEXDc"/>
    <property type="match status" value="1"/>
</dbReference>
<evidence type="ECO:0000256" key="8">
    <source>
        <dbReference type="RuleBase" id="RU000492"/>
    </source>
</evidence>
<comment type="similarity">
    <text evidence="8">Belongs to the DEAD box helicase family.</text>
</comment>
<keyword evidence="14" id="KW-1185">Reference proteome</keyword>
<evidence type="ECO:0000256" key="4">
    <source>
        <dbReference type="ARBA" id="ARBA00022806"/>
    </source>
</evidence>
<evidence type="ECO:0000256" key="6">
    <source>
        <dbReference type="ARBA" id="ARBA00047984"/>
    </source>
</evidence>
<dbReference type="GeneID" id="25280742"/>
<reference evidence="13 14" key="1">
    <citation type="submission" date="2013-03" db="EMBL/GenBank/DDBJ databases">
        <title>The Genome Sequence of Exophiala aquamarina CBS 119918.</title>
        <authorList>
            <consortium name="The Broad Institute Genomics Platform"/>
            <person name="Cuomo C."/>
            <person name="de Hoog S."/>
            <person name="Gorbushina A."/>
            <person name="Walker B."/>
            <person name="Young S.K."/>
            <person name="Zeng Q."/>
            <person name="Gargeya S."/>
            <person name="Fitzgerald M."/>
            <person name="Haas B."/>
            <person name="Abouelleil A."/>
            <person name="Allen A.W."/>
            <person name="Alvarado L."/>
            <person name="Arachchi H.M."/>
            <person name="Berlin A.M."/>
            <person name="Chapman S.B."/>
            <person name="Gainer-Dewar J."/>
            <person name="Goldberg J."/>
            <person name="Griggs A."/>
            <person name="Gujja S."/>
            <person name="Hansen M."/>
            <person name="Howarth C."/>
            <person name="Imamovic A."/>
            <person name="Ireland A."/>
            <person name="Larimer J."/>
            <person name="McCowan C."/>
            <person name="Murphy C."/>
            <person name="Pearson M."/>
            <person name="Poon T.W."/>
            <person name="Priest M."/>
            <person name="Roberts A."/>
            <person name="Saif S."/>
            <person name="Shea T."/>
            <person name="Sisk P."/>
            <person name="Sykes S."/>
            <person name="Wortman J."/>
            <person name="Nusbaum C."/>
            <person name="Birren B."/>
        </authorList>
    </citation>
    <scope>NUCLEOTIDE SEQUENCE [LARGE SCALE GENOMIC DNA]</scope>
    <source>
        <strain evidence="13 14">CBS 119918</strain>
    </source>
</reference>
<dbReference type="InterPro" id="IPR011545">
    <property type="entry name" value="DEAD/DEAH_box_helicase_dom"/>
</dbReference>
<dbReference type="PROSITE" id="PS51192">
    <property type="entry name" value="HELICASE_ATP_BIND_1"/>
    <property type="match status" value="1"/>
</dbReference>
<dbReference type="EMBL" id="AMGV01000004">
    <property type="protein sequence ID" value="KEF57899.1"/>
    <property type="molecule type" value="Genomic_DNA"/>
</dbReference>
<dbReference type="PROSITE" id="PS51195">
    <property type="entry name" value="Q_MOTIF"/>
    <property type="match status" value="1"/>
</dbReference>
<evidence type="ECO:0000256" key="1">
    <source>
        <dbReference type="ARBA" id="ARBA00012552"/>
    </source>
</evidence>
<feature type="compositionally biased region" description="Polar residues" evidence="9">
    <location>
        <begin position="576"/>
        <end position="596"/>
    </location>
</feature>
<evidence type="ECO:0000256" key="5">
    <source>
        <dbReference type="ARBA" id="ARBA00022840"/>
    </source>
</evidence>
<gene>
    <name evidence="13" type="ORF">A1O9_05821</name>
</gene>
<dbReference type="RefSeq" id="XP_013260489.1">
    <property type="nucleotide sequence ID" value="XM_013405035.1"/>
</dbReference>